<dbReference type="GO" id="GO:0006874">
    <property type="term" value="P:intracellular calcium ion homeostasis"/>
    <property type="evidence" value="ECO:0007669"/>
    <property type="project" value="TreeGrafter"/>
</dbReference>
<keyword evidence="4" id="KW-0106">Calcium</keyword>
<keyword evidence="6 9" id="KW-1133">Transmembrane helix</keyword>
<feature type="transmembrane region" description="Helical" evidence="9">
    <location>
        <begin position="1049"/>
        <end position="1068"/>
    </location>
</feature>
<dbReference type="AlphaFoldDB" id="A0A564Z7N2"/>
<dbReference type="Proteomes" id="UP000321570">
    <property type="component" value="Unassembled WGS sequence"/>
</dbReference>
<dbReference type="GO" id="GO:0005432">
    <property type="term" value="F:calcium:sodium antiporter activity"/>
    <property type="evidence" value="ECO:0007669"/>
    <property type="project" value="TreeGrafter"/>
</dbReference>
<feature type="compositionally biased region" description="Polar residues" evidence="8">
    <location>
        <begin position="390"/>
        <end position="405"/>
    </location>
</feature>
<evidence type="ECO:0000256" key="2">
    <source>
        <dbReference type="ARBA" id="ARBA00022448"/>
    </source>
</evidence>
<feature type="domain" description="Sodium/calcium exchanger membrane region" evidence="10">
    <location>
        <begin position="135"/>
        <end position="280"/>
    </location>
</feature>
<dbReference type="InterPro" id="IPR051359">
    <property type="entry name" value="CaCA_antiporter"/>
</dbReference>
<accession>A0A564Z7N2</accession>
<feature type="compositionally biased region" description="Low complexity" evidence="8">
    <location>
        <begin position="473"/>
        <end position="485"/>
    </location>
</feature>
<evidence type="ECO:0000256" key="4">
    <source>
        <dbReference type="ARBA" id="ARBA00022568"/>
    </source>
</evidence>
<feature type="transmembrane region" description="Helical" evidence="9">
    <location>
        <begin position="880"/>
        <end position="901"/>
    </location>
</feature>
<evidence type="ECO:0000256" key="9">
    <source>
        <dbReference type="SAM" id="Phobius"/>
    </source>
</evidence>
<evidence type="ECO:0000256" key="5">
    <source>
        <dbReference type="ARBA" id="ARBA00022692"/>
    </source>
</evidence>
<dbReference type="InterPro" id="IPR044880">
    <property type="entry name" value="NCX_ion-bd_dom_sf"/>
</dbReference>
<dbReference type="PANTHER" id="PTHR12266">
    <property type="entry name" value="NA+/CA2+ K+ INDEPENDENT EXCHANGER"/>
    <property type="match status" value="1"/>
</dbReference>
<keyword evidence="2" id="KW-0813">Transport</keyword>
<evidence type="ECO:0000256" key="8">
    <source>
        <dbReference type="SAM" id="MobiDB-lite"/>
    </source>
</evidence>
<keyword evidence="5 9" id="KW-0812">Transmembrane</keyword>
<dbReference type="EMBL" id="CABIJS010000693">
    <property type="protein sequence ID" value="VUZ55470.1"/>
    <property type="molecule type" value="Genomic_DNA"/>
</dbReference>
<feature type="transmembrane region" description="Helical" evidence="9">
    <location>
        <begin position="241"/>
        <end position="260"/>
    </location>
</feature>
<evidence type="ECO:0000256" key="1">
    <source>
        <dbReference type="ARBA" id="ARBA00004141"/>
    </source>
</evidence>
<keyword evidence="4" id="KW-0406">Ion transport</keyword>
<organism evidence="11 12">
    <name type="scientific">Hymenolepis diminuta</name>
    <name type="common">Rat tapeworm</name>
    <dbReference type="NCBI Taxonomy" id="6216"/>
    <lineage>
        <taxon>Eukaryota</taxon>
        <taxon>Metazoa</taxon>
        <taxon>Spiralia</taxon>
        <taxon>Lophotrochozoa</taxon>
        <taxon>Platyhelminthes</taxon>
        <taxon>Cestoda</taxon>
        <taxon>Eucestoda</taxon>
        <taxon>Cyclophyllidea</taxon>
        <taxon>Hymenolepididae</taxon>
        <taxon>Hymenolepis</taxon>
    </lineage>
</organism>
<feature type="transmembrane region" description="Helical" evidence="9">
    <location>
        <begin position="266"/>
        <end position="287"/>
    </location>
</feature>
<dbReference type="GO" id="GO:0016020">
    <property type="term" value="C:membrane"/>
    <property type="evidence" value="ECO:0007669"/>
    <property type="project" value="UniProtKB-SubCell"/>
</dbReference>
<feature type="transmembrane region" description="Helical" evidence="9">
    <location>
        <begin position="913"/>
        <end position="931"/>
    </location>
</feature>
<evidence type="ECO:0000256" key="6">
    <source>
        <dbReference type="ARBA" id="ARBA00022989"/>
    </source>
</evidence>
<evidence type="ECO:0000313" key="11">
    <source>
        <dbReference type="EMBL" id="VUZ55470.1"/>
    </source>
</evidence>
<feature type="region of interest" description="Disordered" evidence="8">
    <location>
        <begin position="383"/>
        <end position="494"/>
    </location>
</feature>
<feature type="transmembrane region" description="Helical" evidence="9">
    <location>
        <begin position="846"/>
        <end position="868"/>
    </location>
</feature>
<sequence>MQQKSSSASVACASSTLRSSLPFSRIRRKRLRSLQAVLPIILLGTVLVASAHVGIATTTSPFSDLMRGPQTGPDSGDAPNSSVCRQALKQAPGHSAKCDIARDFRGCHFDSGFISYLEFLYCQFPSPVAPTILMVFWLFVLLGAFAVIADSFFSPSLIALARSMHMSQNLAGVTLLAFGNGAPDVFSAVTAITTGNPEAPDEGLGLGFLMGSGLLVNTVTAGLIMIIRPFATNRRPFIKDVLFYMSAVIWSAAILIRRSINLSDSIGFIMLYILYVITTWAASHVRLKKSNTQIYRRCANYLKELKNQLICKRAMSNTEGGAADNERGSSLKISWWMRFKSLFKSRRAGIDTFNADDLESGSKKSTEAKSEEADVKIIGFRRKPDPMSISKGTSRNGGNLRTSPQCFPRIEVTGPPTDSATTGRSSTRTKFSSPLPGQTRVTLAPPKDVYVPSLHPPHHHHSLTPQSQGTPPISGSRRASAIGGSHSITAGSSSFRKRSVVGGIGLRSRTPSIYQRRGSRRMSTMEQLPFVVRWIIANEENDEFRDSYAIPPFGFDESTRDQSLKRNLDIRRRYRDISEITQAGDMSDSHTFILDASQSRSPAVSFIDDQTSRGFPSGHHRHSHLNKRGLQRISSVSLPDLGEIDKTSHDVHFNMSADSDSRLSLSSKSFDRELEVRIADKTEENVVKPDADRNFDETEEDDDSEYVDPFLKWASKSMWHHLIYTLCPVEISEWHDLSIPVKIIQIIQAPIFLLFSLTIPVVYEDLEPNHPPARDSEVQMFGDGDEEESAGNAVVAATSGDSGLGVDADISYNRSSRIATEANDESRSYIDLASVDFENLHGWCRLLNCFQCLITPMLWVLLITVGGMPLGLYKVANSNLPVVVIVLLISSGLAITIFVTSRWDRAPVPYHRPFFAILGFLTSIVWIYAIAHELVNSLEALGIVWEISEAILGITVMAFANSISDLMSNSLLAHNGYPRIAFAACIGSPLFNLLVGAGASYTIKLARSGDHNAAMSFTLTHALLFLFLMGVLIMNLIVAFATKFQMRRSYGIVLLATYAIFMVLAILVEADVIVPPKEWNLLTGTE</sequence>
<keyword evidence="3" id="KW-0050">Antiport</keyword>
<feature type="domain" description="Sodium/calcium exchanger membrane region" evidence="10">
    <location>
        <begin position="916"/>
        <end position="1066"/>
    </location>
</feature>
<keyword evidence="7 9" id="KW-0472">Membrane</keyword>
<keyword evidence="4" id="KW-0109">Calcium transport</keyword>
<feature type="transmembrane region" description="Helical" evidence="9">
    <location>
        <begin position="1023"/>
        <end position="1042"/>
    </location>
</feature>
<dbReference type="Pfam" id="PF01699">
    <property type="entry name" value="Na_Ca_ex"/>
    <property type="match status" value="2"/>
</dbReference>
<feature type="compositionally biased region" description="Polar residues" evidence="8">
    <location>
        <begin position="416"/>
        <end position="441"/>
    </location>
</feature>
<proteinExistence type="predicted"/>
<protein>
    <recommendedName>
        <fullName evidence="10">Sodium/calcium exchanger membrane region domain-containing protein</fullName>
    </recommendedName>
</protein>
<comment type="subcellular location">
    <subcellularLocation>
        <location evidence="1">Membrane</location>
        <topology evidence="1">Multi-pass membrane protein</topology>
    </subcellularLocation>
</comment>
<feature type="transmembrane region" description="Helical" evidence="9">
    <location>
        <begin position="980"/>
        <end position="1003"/>
    </location>
</feature>
<gene>
    <name evidence="11" type="ORF">WMSIL1_LOCUS13294</name>
</gene>
<feature type="transmembrane region" description="Helical" evidence="9">
    <location>
        <begin position="34"/>
        <end position="55"/>
    </location>
</feature>
<feature type="transmembrane region" description="Helical" evidence="9">
    <location>
        <begin position="170"/>
        <end position="192"/>
    </location>
</feature>
<feature type="transmembrane region" description="Helical" evidence="9">
    <location>
        <begin position="204"/>
        <end position="229"/>
    </location>
</feature>
<evidence type="ECO:0000259" key="10">
    <source>
        <dbReference type="Pfam" id="PF01699"/>
    </source>
</evidence>
<evidence type="ECO:0000313" key="12">
    <source>
        <dbReference type="Proteomes" id="UP000321570"/>
    </source>
</evidence>
<dbReference type="InterPro" id="IPR004837">
    <property type="entry name" value="NaCa_Exmemb"/>
</dbReference>
<keyword evidence="12" id="KW-1185">Reference proteome</keyword>
<reference evidence="11 12" key="1">
    <citation type="submission" date="2019-07" db="EMBL/GenBank/DDBJ databases">
        <authorList>
            <person name="Jastrzebski P J."/>
            <person name="Paukszto L."/>
            <person name="Jastrzebski P J."/>
        </authorList>
    </citation>
    <scope>NUCLEOTIDE SEQUENCE [LARGE SCALE GENOMIC DNA]</scope>
    <source>
        <strain evidence="11 12">WMS-il1</strain>
    </source>
</reference>
<name>A0A564Z7N2_HYMDI</name>
<feature type="transmembrane region" description="Helical" evidence="9">
    <location>
        <begin position="128"/>
        <end position="149"/>
    </location>
</feature>
<dbReference type="Gene3D" id="1.20.1420.30">
    <property type="entry name" value="NCX, central ion-binding region"/>
    <property type="match status" value="2"/>
</dbReference>
<evidence type="ECO:0000256" key="3">
    <source>
        <dbReference type="ARBA" id="ARBA00022449"/>
    </source>
</evidence>
<dbReference type="PANTHER" id="PTHR12266:SF0">
    <property type="entry name" value="MITOCHONDRIAL SODIUM_CALCIUM EXCHANGER PROTEIN"/>
    <property type="match status" value="1"/>
</dbReference>
<evidence type="ECO:0000256" key="7">
    <source>
        <dbReference type="ARBA" id="ARBA00023136"/>
    </source>
</evidence>